<dbReference type="PANTHER" id="PTHR18947">
    <property type="entry name" value="HOOK PROTEINS"/>
    <property type="match status" value="1"/>
</dbReference>
<reference evidence="3" key="2">
    <citation type="submission" date="2017-12" db="EMBL/GenBank/DDBJ databases">
        <title>Genome sequence of the Bar-tailed Godwit (Limosa lapponica baueri).</title>
        <authorList>
            <person name="Lima N.C.B."/>
            <person name="Parody-Merino A.M."/>
            <person name="Battley P.F."/>
            <person name="Fidler A.E."/>
            <person name="Prosdocimi F."/>
        </authorList>
    </citation>
    <scope>NUCLEOTIDE SEQUENCE [LARGE SCALE GENOMIC DNA]</scope>
</reference>
<name>A0A2I0T1H0_LIMLA</name>
<dbReference type="GO" id="GO:0005737">
    <property type="term" value="C:cytoplasm"/>
    <property type="evidence" value="ECO:0007669"/>
    <property type="project" value="TreeGrafter"/>
</dbReference>
<dbReference type="GO" id="GO:0031122">
    <property type="term" value="P:cytoplasmic microtubule organization"/>
    <property type="evidence" value="ECO:0007669"/>
    <property type="project" value="TreeGrafter"/>
</dbReference>
<sequence length="155" mass="18063">MGSSACQCLSFPICKLRVKKDLDALQQTQQDGQYAQKSLRYSAEKLIPNHQMNEKLETGHREATMELLKLKDRAIELERNNAALHTEKQLLKEQLKHLETQNVSFNNQILTLQKQNVFLQEHNTALQTQTAKLQVRTTFHLCARRLDVIIVVWRR</sequence>
<dbReference type="PANTHER" id="PTHR18947:SF28">
    <property type="entry name" value="GIRDIN, ISOFORM A"/>
    <property type="match status" value="1"/>
</dbReference>
<dbReference type="GO" id="GO:0030705">
    <property type="term" value="P:cytoskeleton-dependent intracellular transport"/>
    <property type="evidence" value="ECO:0007669"/>
    <property type="project" value="TreeGrafter"/>
</dbReference>
<dbReference type="GO" id="GO:0008017">
    <property type="term" value="F:microtubule binding"/>
    <property type="evidence" value="ECO:0007669"/>
    <property type="project" value="TreeGrafter"/>
</dbReference>
<evidence type="ECO:0000313" key="3">
    <source>
        <dbReference type="Proteomes" id="UP000233556"/>
    </source>
</evidence>
<gene>
    <name evidence="2" type="ORF">llap_22074</name>
</gene>
<feature type="coiled-coil region" evidence="1">
    <location>
        <begin position="53"/>
        <end position="115"/>
    </location>
</feature>
<evidence type="ECO:0000313" key="2">
    <source>
        <dbReference type="EMBL" id="PKU27622.1"/>
    </source>
</evidence>
<dbReference type="Proteomes" id="UP000233556">
    <property type="component" value="Unassembled WGS sequence"/>
</dbReference>
<protein>
    <submittedName>
        <fullName evidence="2">Protein daple</fullName>
    </submittedName>
</protein>
<reference evidence="3" key="1">
    <citation type="submission" date="2017-11" db="EMBL/GenBank/DDBJ databases">
        <authorList>
            <person name="Lima N.C."/>
            <person name="Parody-Merino A.M."/>
            <person name="Battley P.F."/>
            <person name="Fidler A.E."/>
            <person name="Prosdocimi F."/>
        </authorList>
    </citation>
    <scope>NUCLEOTIDE SEQUENCE [LARGE SCALE GENOMIC DNA]</scope>
</reference>
<keyword evidence="1" id="KW-0175">Coiled coil</keyword>
<proteinExistence type="predicted"/>
<dbReference type="GO" id="GO:0005813">
    <property type="term" value="C:centrosome"/>
    <property type="evidence" value="ECO:0007669"/>
    <property type="project" value="TreeGrafter"/>
</dbReference>
<dbReference type="OrthoDB" id="10254988at2759"/>
<organism evidence="2 3">
    <name type="scientific">Limosa lapponica baueri</name>
    <dbReference type="NCBI Taxonomy" id="1758121"/>
    <lineage>
        <taxon>Eukaryota</taxon>
        <taxon>Metazoa</taxon>
        <taxon>Chordata</taxon>
        <taxon>Craniata</taxon>
        <taxon>Vertebrata</taxon>
        <taxon>Euteleostomi</taxon>
        <taxon>Archelosauria</taxon>
        <taxon>Archosauria</taxon>
        <taxon>Dinosauria</taxon>
        <taxon>Saurischia</taxon>
        <taxon>Theropoda</taxon>
        <taxon>Coelurosauria</taxon>
        <taxon>Aves</taxon>
        <taxon>Neognathae</taxon>
        <taxon>Neoaves</taxon>
        <taxon>Charadriiformes</taxon>
        <taxon>Scolopacidae</taxon>
        <taxon>Limosa</taxon>
    </lineage>
</organism>
<accession>A0A2I0T1H0</accession>
<keyword evidence="3" id="KW-1185">Reference proteome</keyword>
<dbReference type="EMBL" id="KZ525458">
    <property type="protein sequence ID" value="PKU27622.1"/>
    <property type="molecule type" value="Genomic_DNA"/>
</dbReference>
<evidence type="ECO:0000256" key="1">
    <source>
        <dbReference type="SAM" id="Coils"/>
    </source>
</evidence>
<dbReference type="AlphaFoldDB" id="A0A2I0T1H0"/>
<dbReference type="GO" id="GO:0051959">
    <property type="term" value="F:dynein light intermediate chain binding"/>
    <property type="evidence" value="ECO:0007669"/>
    <property type="project" value="TreeGrafter"/>
</dbReference>